<evidence type="ECO:0000313" key="2">
    <source>
        <dbReference type="Proteomes" id="UP001597262"/>
    </source>
</evidence>
<dbReference type="Proteomes" id="UP001597262">
    <property type="component" value="Unassembled WGS sequence"/>
</dbReference>
<accession>A0ABW3RY63</accession>
<proteinExistence type="predicted"/>
<reference evidence="2" key="1">
    <citation type="journal article" date="2019" name="Int. J. Syst. Evol. Microbiol.">
        <title>The Global Catalogue of Microorganisms (GCM) 10K type strain sequencing project: providing services to taxonomists for standard genome sequencing and annotation.</title>
        <authorList>
            <consortium name="The Broad Institute Genomics Platform"/>
            <consortium name="The Broad Institute Genome Sequencing Center for Infectious Disease"/>
            <person name="Wu L."/>
            <person name="Ma J."/>
        </authorList>
    </citation>
    <scope>NUCLEOTIDE SEQUENCE [LARGE SCALE GENOMIC DNA]</scope>
    <source>
        <strain evidence="2">CCUG 59189</strain>
    </source>
</reference>
<organism evidence="1 2">
    <name type="scientific">Paenibacillus puldeungensis</name>
    <dbReference type="NCBI Taxonomy" id="696536"/>
    <lineage>
        <taxon>Bacteria</taxon>
        <taxon>Bacillati</taxon>
        <taxon>Bacillota</taxon>
        <taxon>Bacilli</taxon>
        <taxon>Bacillales</taxon>
        <taxon>Paenibacillaceae</taxon>
        <taxon>Paenibacillus</taxon>
    </lineage>
</organism>
<dbReference type="EMBL" id="JBHTLM010000006">
    <property type="protein sequence ID" value="MFD1176860.1"/>
    <property type="molecule type" value="Genomic_DNA"/>
</dbReference>
<keyword evidence="2" id="KW-1185">Reference proteome</keyword>
<protein>
    <submittedName>
        <fullName evidence="1">Uncharacterized protein</fullName>
    </submittedName>
</protein>
<name>A0ABW3RY63_9BACL</name>
<gene>
    <name evidence="1" type="ORF">ACFQ3W_11190</name>
</gene>
<evidence type="ECO:0000313" key="1">
    <source>
        <dbReference type="EMBL" id="MFD1176860.1"/>
    </source>
</evidence>
<comment type="caution">
    <text evidence="1">The sequence shown here is derived from an EMBL/GenBank/DDBJ whole genome shotgun (WGS) entry which is preliminary data.</text>
</comment>
<sequence length="584" mass="63635">MATVDGVQYNDNEIVDFTIENSLVSSDGFEVGTAIPSKLVVTIRTNQTIPDNARIVPFLSLSLSGMTWEEATYPWKDMRVTWEGALSDWMPLGEFFIDSREKINGVWTFTCYDRLVFADVAYVSSLAYPASMKAVWDEICGRLDYVYDSSVVINPSYQIQAGPAGFTMRQVMGYIAGANSANVIVGKDGTIRFKRFAATDPPAFEMTTSDYIRVKQVNPIKNYSRVVVTYDTEDSLTFEAGVGGENLTLNLENPFMTQTMVNNLRSTLNGFNYIPISMDARGFPQLEHGDIIGFEQNESLSWLDTATAWQDMHIPWNGMVKYKSVILKQTYSFKGGLKMAIEAPSVSEQQSEFKVDGSLTTAVNKLNKTAVKEGKAYYGATITRTAGLTIEREDHASKAVFNSDELSFYANGDRALWFDLPSRKFKFGGDLEAAGGTFSGTLQGVDGVFSGTLEAANGTFTGTLQAANGTFTGTLQGANGTFSGTVSAGRVEGGEIVGATIEGGIITGATIRTSSTGSRGVELRSGYADINIYSGVSGNDLVFAIQDMLNDMRLWFSRTGYIEANNEIRINAPNGVYVNNVQIG</sequence>